<dbReference type="OrthoDB" id="9776919at2"/>
<sequence>MDKFDKLIKILKDYQKIVVAFSGGVDSSVLTQAAHLALGDKAIAVTADSPLLQDNEKDDAVKVAKIVGIKHILMKSDDLAVPEIAANDKNRCYYCKKFRFTNMCNWAKENGFNYIIEGSNLDDKTDYRPGMKAIAELSDMVKLPFLEAGIGKKEIRQIAHKYNLPVWNKPSQACLASRLAYGLSLTADRLEQVDKAERLLRQYINGQIRVRHHGKLARIEIMPEEFAKFALPDFRTKIYNELKELGFTFITLDMNGYKMGSQNAAISQIQNQPN</sequence>
<dbReference type="PANTHER" id="PTHR43169">
    <property type="entry name" value="EXSB FAMILY PROTEIN"/>
    <property type="match status" value="1"/>
</dbReference>
<dbReference type="InterPro" id="IPR052188">
    <property type="entry name" value="Ni-pincer_cofactor_biosynth"/>
</dbReference>
<dbReference type="AlphaFoldDB" id="A0A4R3KFW9"/>
<accession>A0A4R3KFW9</accession>
<keyword evidence="4" id="KW-1185">Reference proteome</keyword>
<dbReference type="SUPFAM" id="SSF52402">
    <property type="entry name" value="Adenine nucleotide alpha hydrolases-like"/>
    <property type="match status" value="1"/>
</dbReference>
<dbReference type="CDD" id="cd01990">
    <property type="entry name" value="LarE-like"/>
    <property type="match status" value="1"/>
</dbReference>
<dbReference type="PANTHER" id="PTHR43169:SF2">
    <property type="entry name" value="NAD_GMP SYNTHASE DOMAIN-CONTAINING PROTEIN"/>
    <property type="match status" value="1"/>
</dbReference>
<evidence type="ECO:0000259" key="2">
    <source>
        <dbReference type="Pfam" id="PF01171"/>
    </source>
</evidence>
<dbReference type="PIRSF" id="PIRSF006661">
    <property type="entry name" value="PP-lp_UCP006661"/>
    <property type="match status" value="1"/>
</dbReference>
<dbReference type="InterPro" id="IPR011063">
    <property type="entry name" value="TilS/TtcA_N"/>
</dbReference>
<proteinExistence type="predicted"/>
<comment type="caution">
    <text evidence="3">The sequence shown here is derived from an EMBL/GenBank/DDBJ whole genome shotgun (WGS) entry which is preliminary data.</text>
</comment>
<dbReference type="EMBL" id="SMAA01000001">
    <property type="protein sequence ID" value="TCS81899.1"/>
    <property type="molecule type" value="Genomic_DNA"/>
</dbReference>
<dbReference type="InterPro" id="IPR005232">
    <property type="entry name" value="LarE"/>
</dbReference>
<dbReference type="GO" id="GO:0016783">
    <property type="term" value="F:sulfurtransferase activity"/>
    <property type="evidence" value="ECO:0007669"/>
    <property type="project" value="InterPro"/>
</dbReference>
<evidence type="ECO:0000313" key="3">
    <source>
        <dbReference type="EMBL" id="TCS81899.1"/>
    </source>
</evidence>
<dbReference type="NCBIfam" id="TIGR00268">
    <property type="entry name" value="ATP-dependent sacrificial sulfur transferase LarE"/>
    <property type="match status" value="1"/>
</dbReference>
<dbReference type="Pfam" id="PF01171">
    <property type="entry name" value="ATP_bind_3"/>
    <property type="match status" value="1"/>
</dbReference>
<dbReference type="InterPro" id="IPR014729">
    <property type="entry name" value="Rossmann-like_a/b/a_fold"/>
</dbReference>
<evidence type="ECO:0000313" key="4">
    <source>
        <dbReference type="Proteomes" id="UP000295188"/>
    </source>
</evidence>
<feature type="domain" description="tRNA(Ile)-lysidine/2-thiocytidine synthase N-terminal" evidence="2">
    <location>
        <begin position="16"/>
        <end position="125"/>
    </location>
</feature>
<dbReference type="Proteomes" id="UP000295188">
    <property type="component" value="Unassembled WGS sequence"/>
</dbReference>
<dbReference type="Gene3D" id="3.40.50.620">
    <property type="entry name" value="HUPs"/>
    <property type="match status" value="1"/>
</dbReference>
<dbReference type="RefSeq" id="WP_132546885.1">
    <property type="nucleotide sequence ID" value="NZ_SMAA01000001.1"/>
</dbReference>
<evidence type="ECO:0000256" key="1">
    <source>
        <dbReference type="PIRSR" id="PIRSR006661-1"/>
    </source>
</evidence>
<name>A0A4R3KFW9_9FIRM</name>
<feature type="active site" description="Nucleophile and sulfur donor" evidence="1">
    <location>
        <position position="174"/>
    </location>
</feature>
<organism evidence="3 4">
    <name type="scientific">Pectinatus cerevisiiphilus</name>
    <dbReference type="NCBI Taxonomy" id="86956"/>
    <lineage>
        <taxon>Bacteria</taxon>
        <taxon>Bacillati</taxon>
        <taxon>Bacillota</taxon>
        <taxon>Negativicutes</taxon>
        <taxon>Selenomonadales</taxon>
        <taxon>Selenomonadaceae</taxon>
        <taxon>Pectinatus</taxon>
    </lineage>
</organism>
<gene>
    <name evidence="3" type="ORF">EDC37_10170</name>
</gene>
<protein>
    <recommendedName>
        <fullName evidence="2">tRNA(Ile)-lysidine/2-thiocytidine synthase N-terminal domain-containing protein</fullName>
    </recommendedName>
</protein>
<reference evidence="3 4" key="1">
    <citation type="submission" date="2019-03" db="EMBL/GenBank/DDBJ databases">
        <title>Genomic Encyclopedia of Type Strains, Phase IV (KMG-IV): sequencing the most valuable type-strain genomes for metagenomic binning, comparative biology and taxonomic classification.</title>
        <authorList>
            <person name="Goeker M."/>
        </authorList>
    </citation>
    <scope>NUCLEOTIDE SEQUENCE [LARGE SCALE GENOMIC DNA]</scope>
    <source>
        <strain evidence="3 4">DSM 20467</strain>
    </source>
</reference>